<dbReference type="HOGENOM" id="CLU_027846_0_0_1"/>
<dbReference type="InterPro" id="IPR052986">
    <property type="entry name" value="VLIG_GTPase"/>
</dbReference>
<reference evidence="2" key="1">
    <citation type="submission" date="2011-08" db="EMBL/GenBank/DDBJ databases">
        <title>The draft genome of Latimeria chalumnae.</title>
        <authorList>
            <person name="Di Palma F."/>
            <person name="Alfoldi J."/>
            <person name="Johnson J."/>
            <person name="Berlin A."/>
            <person name="Gnerre S."/>
            <person name="Jaffe D."/>
            <person name="MacCallum I."/>
            <person name="Young S."/>
            <person name="Walker B.J."/>
            <person name="Lander E."/>
            <person name="Lindblad-Toh K."/>
        </authorList>
    </citation>
    <scope>NUCLEOTIDE SEQUENCE [LARGE SCALE GENOMIC DNA]</scope>
    <source>
        <strain evidence="2">Wild caught</strain>
    </source>
</reference>
<accession>H3AF29</accession>
<proteinExistence type="predicted"/>
<organism evidence="1 2">
    <name type="scientific">Latimeria chalumnae</name>
    <name type="common">Coelacanth</name>
    <dbReference type="NCBI Taxonomy" id="7897"/>
    <lineage>
        <taxon>Eukaryota</taxon>
        <taxon>Metazoa</taxon>
        <taxon>Chordata</taxon>
        <taxon>Craniata</taxon>
        <taxon>Vertebrata</taxon>
        <taxon>Euteleostomi</taxon>
        <taxon>Coelacanthiformes</taxon>
        <taxon>Coelacanthidae</taxon>
        <taxon>Latimeria</taxon>
    </lineage>
</organism>
<dbReference type="PANTHER" id="PTHR14819">
    <property type="entry name" value="GTP-BINDING"/>
    <property type="match status" value="1"/>
</dbReference>
<dbReference type="Proteomes" id="UP000008672">
    <property type="component" value="Unassembled WGS sequence"/>
</dbReference>
<dbReference type="AlphaFoldDB" id="H3AF29"/>
<dbReference type="PANTHER" id="PTHR14819:SF9">
    <property type="entry name" value="UP-REGULATOR OF CELL PROLIFERATION-LIKE"/>
    <property type="match status" value="1"/>
</dbReference>
<keyword evidence="2" id="KW-1185">Reference proteome</keyword>
<reference evidence="1" key="3">
    <citation type="submission" date="2025-09" db="UniProtKB">
        <authorList>
            <consortium name="Ensembl"/>
        </authorList>
    </citation>
    <scope>IDENTIFICATION</scope>
</reference>
<dbReference type="eggNOG" id="ENOG502QSGY">
    <property type="taxonomic scope" value="Eukaryota"/>
</dbReference>
<name>H3AF29_LATCH</name>
<protein>
    <recommendedName>
        <fullName evidence="3">Interferon-induced very large GTPase 1</fullName>
    </recommendedName>
</protein>
<sequence>CNKKDQCQKKAKEFCDLCLKPALLDYVHKHLRLEVIENFQNSDNYKQYHTFLLKELLEEGVFENYLQYIKNYEEYAKKVKLADVEKYCLSKIVKKVKPVVKSAKEENVTGKVFEPFDKFFDISKNDIVISKESLGMILFLNQENISQFADNILYYIDEMVKDLVSQFEENGSVEEKLSNLPIKPQNELFKKVFGCGKQCPFCKVLCEARGDGHTEHWAEIHHPKGLSSPCLELKTDVCSTIVNSKAQFSNSDTKGTFYPYKYYRDYYPNWKIAGDSSIQASDYWKYVFAKFNEKFAEVCDALKADIPADWNRSTQEKAMESLKA</sequence>
<dbReference type="EMBL" id="AFYH01187421">
    <property type="status" value="NOT_ANNOTATED_CDS"/>
    <property type="molecule type" value="Genomic_DNA"/>
</dbReference>
<dbReference type="InParanoid" id="H3AF29"/>
<evidence type="ECO:0000313" key="2">
    <source>
        <dbReference type="Proteomes" id="UP000008672"/>
    </source>
</evidence>
<dbReference type="Ensembl" id="ENSLACT00000008316.1">
    <property type="protein sequence ID" value="ENSLACP00000008250.1"/>
    <property type="gene ID" value="ENSLACG00000007301.1"/>
</dbReference>
<evidence type="ECO:0000313" key="1">
    <source>
        <dbReference type="Ensembl" id="ENSLACP00000008250.1"/>
    </source>
</evidence>
<evidence type="ECO:0008006" key="3">
    <source>
        <dbReference type="Google" id="ProtNLM"/>
    </source>
</evidence>
<dbReference type="STRING" id="7897.ENSLACP00000008250"/>
<dbReference type="OMA" id="VEYCETE"/>
<dbReference type="GeneTree" id="ENSGT00940000154390"/>
<reference evidence="1" key="2">
    <citation type="submission" date="2025-08" db="UniProtKB">
        <authorList>
            <consortium name="Ensembl"/>
        </authorList>
    </citation>
    <scope>IDENTIFICATION</scope>
</reference>